<evidence type="ECO:0000256" key="4">
    <source>
        <dbReference type="ARBA" id="ARBA00022737"/>
    </source>
</evidence>
<keyword evidence="1" id="KW-0813">Transport</keyword>
<dbReference type="Proteomes" id="UP000617402">
    <property type="component" value="Unassembled WGS sequence"/>
</dbReference>
<evidence type="ECO:0000256" key="6">
    <source>
        <dbReference type="ARBA" id="ARBA00023004"/>
    </source>
</evidence>
<proteinExistence type="predicted"/>
<evidence type="ECO:0000256" key="5">
    <source>
        <dbReference type="ARBA" id="ARBA00022982"/>
    </source>
</evidence>
<evidence type="ECO:0000313" key="10">
    <source>
        <dbReference type="Proteomes" id="UP000617402"/>
    </source>
</evidence>
<keyword evidence="5" id="KW-0249">Electron transport</keyword>
<sequence>MESETSNSSRETEDTQIAYYRINDACINCGNCLEACYVEAIEKGRNHYVITDECIACGVCSEVCPKSAIVENF</sequence>
<dbReference type="Gene3D" id="3.30.70.20">
    <property type="match status" value="2"/>
</dbReference>
<dbReference type="InterPro" id="IPR017896">
    <property type="entry name" value="4Fe4S_Fe-S-bd"/>
</dbReference>
<dbReference type="SUPFAM" id="SSF54862">
    <property type="entry name" value="4Fe-4S ferredoxins"/>
    <property type="match status" value="1"/>
</dbReference>
<dbReference type="PANTHER" id="PTHR43687:SF6">
    <property type="entry name" value="L-ASPARTATE SEMIALDEHYDE SULFURTRANSFERASE IRON-SULFUR SUBUNIT"/>
    <property type="match status" value="1"/>
</dbReference>
<evidence type="ECO:0000256" key="3">
    <source>
        <dbReference type="ARBA" id="ARBA00022723"/>
    </source>
</evidence>
<feature type="domain" description="4Fe-4S ferredoxin-type" evidence="8">
    <location>
        <begin position="45"/>
        <end position="73"/>
    </location>
</feature>
<dbReference type="RefSeq" id="WP_188041048.1">
    <property type="nucleotide sequence ID" value="NZ_JACVHF010000016.1"/>
</dbReference>
<keyword evidence="6" id="KW-0408">Iron</keyword>
<dbReference type="PROSITE" id="PS51379">
    <property type="entry name" value="4FE4S_FER_2"/>
    <property type="match status" value="2"/>
</dbReference>
<keyword evidence="4" id="KW-0677">Repeat</keyword>
<dbReference type="InterPro" id="IPR050572">
    <property type="entry name" value="Fe-S_Ferredoxin"/>
</dbReference>
<accession>A0ABR7T4K5</accession>
<keyword evidence="10" id="KW-1185">Reference proteome</keyword>
<dbReference type="PROSITE" id="PS00198">
    <property type="entry name" value="4FE4S_FER_1"/>
    <property type="match status" value="1"/>
</dbReference>
<keyword evidence="3" id="KW-0479">Metal-binding</keyword>
<dbReference type="PANTHER" id="PTHR43687">
    <property type="entry name" value="ADENYLYLSULFATE REDUCTASE, BETA SUBUNIT"/>
    <property type="match status" value="1"/>
</dbReference>
<feature type="domain" description="4Fe-4S ferredoxin-type" evidence="8">
    <location>
        <begin position="17"/>
        <end position="42"/>
    </location>
</feature>
<comment type="caution">
    <text evidence="9">The sequence shown here is derived from an EMBL/GenBank/DDBJ whole genome shotgun (WGS) entry which is preliminary data.</text>
</comment>
<evidence type="ECO:0000256" key="1">
    <source>
        <dbReference type="ARBA" id="ARBA00022448"/>
    </source>
</evidence>
<evidence type="ECO:0000256" key="7">
    <source>
        <dbReference type="ARBA" id="ARBA00023014"/>
    </source>
</evidence>
<dbReference type="InterPro" id="IPR017900">
    <property type="entry name" value="4Fe4S_Fe_S_CS"/>
</dbReference>
<reference evidence="9 10" key="1">
    <citation type="submission" date="2020-07" db="EMBL/GenBank/DDBJ databases">
        <title>Draft whole-genome sequence of Heliobacterium chlorum DSM 3682, type strain.</title>
        <authorList>
            <person name="Kyndt J.A."/>
            <person name="Meyer T.E."/>
            <person name="Imhoff J.F."/>
        </authorList>
    </citation>
    <scope>NUCLEOTIDE SEQUENCE [LARGE SCALE GENOMIC DNA]</scope>
    <source>
        <strain evidence="9 10">DSM 3682</strain>
    </source>
</reference>
<protein>
    <submittedName>
        <fullName evidence="9">4Fe-4S binding protein</fullName>
    </submittedName>
</protein>
<evidence type="ECO:0000313" key="9">
    <source>
        <dbReference type="EMBL" id="MBC9785596.1"/>
    </source>
</evidence>
<dbReference type="EMBL" id="JACVHF010000016">
    <property type="protein sequence ID" value="MBC9785596.1"/>
    <property type="molecule type" value="Genomic_DNA"/>
</dbReference>
<evidence type="ECO:0000259" key="8">
    <source>
        <dbReference type="PROSITE" id="PS51379"/>
    </source>
</evidence>
<keyword evidence="2" id="KW-0004">4Fe-4S</keyword>
<dbReference type="Pfam" id="PF14697">
    <property type="entry name" value="Fer4_21"/>
    <property type="match status" value="1"/>
</dbReference>
<gene>
    <name evidence="9" type="ORF">H1S01_13970</name>
</gene>
<evidence type="ECO:0000256" key="2">
    <source>
        <dbReference type="ARBA" id="ARBA00022485"/>
    </source>
</evidence>
<organism evidence="9 10">
    <name type="scientific">Heliobacterium chlorum</name>
    <dbReference type="NCBI Taxonomy" id="2698"/>
    <lineage>
        <taxon>Bacteria</taxon>
        <taxon>Bacillati</taxon>
        <taxon>Bacillota</taxon>
        <taxon>Clostridia</taxon>
        <taxon>Eubacteriales</taxon>
        <taxon>Heliobacteriaceae</taxon>
        <taxon>Heliobacterium</taxon>
    </lineage>
</organism>
<keyword evidence="7" id="KW-0411">Iron-sulfur</keyword>
<name>A0ABR7T4K5_HELCL</name>